<dbReference type="PROSITE" id="PS50206">
    <property type="entry name" value="RHODANESE_3"/>
    <property type="match status" value="1"/>
</dbReference>
<gene>
    <name evidence="3" type="ORF">VZT92_012207</name>
</gene>
<comment type="caution">
    <text evidence="3">The sequence shown here is derived from an EMBL/GenBank/DDBJ whole genome shotgun (WGS) entry which is preliminary data.</text>
</comment>
<protein>
    <recommendedName>
        <fullName evidence="2">Rhodanese domain-containing protein</fullName>
    </recommendedName>
</protein>
<evidence type="ECO:0000259" key="2">
    <source>
        <dbReference type="PROSITE" id="PS50206"/>
    </source>
</evidence>
<organism evidence="3 4">
    <name type="scientific">Zoarces viviparus</name>
    <name type="common">Viviparous eelpout</name>
    <name type="synonym">Blennius viviparus</name>
    <dbReference type="NCBI Taxonomy" id="48416"/>
    <lineage>
        <taxon>Eukaryota</taxon>
        <taxon>Metazoa</taxon>
        <taxon>Chordata</taxon>
        <taxon>Craniata</taxon>
        <taxon>Vertebrata</taxon>
        <taxon>Euteleostomi</taxon>
        <taxon>Actinopterygii</taxon>
        <taxon>Neopterygii</taxon>
        <taxon>Teleostei</taxon>
        <taxon>Neoteleostei</taxon>
        <taxon>Acanthomorphata</taxon>
        <taxon>Eupercaria</taxon>
        <taxon>Perciformes</taxon>
        <taxon>Cottioidei</taxon>
        <taxon>Zoarcales</taxon>
        <taxon>Zoarcidae</taxon>
        <taxon>Zoarcinae</taxon>
        <taxon>Zoarces</taxon>
    </lineage>
</organism>
<dbReference type="EMBL" id="JBCEZU010000100">
    <property type="protein sequence ID" value="KAK9530719.1"/>
    <property type="molecule type" value="Genomic_DNA"/>
</dbReference>
<evidence type="ECO:0000313" key="3">
    <source>
        <dbReference type="EMBL" id="KAK9530719.1"/>
    </source>
</evidence>
<evidence type="ECO:0000313" key="4">
    <source>
        <dbReference type="Proteomes" id="UP001488805"/>
    </source>
</evidence>
<feature type="region of interest" description="Disordered" evidence="1">
    <location>
        <begin position="1"/>
        <end position="97"/>
    </location>
</feature>
<proteinExistence type="predicted"/>
<reference evidence="3 4" key="1">
    <citation type="journal article" date="2024" name="Genome Biol. Evol.">
        <title>Chromosome-level genome assembly of the viviparous eelpout Zoarces viviparus.</title>
        <authorList>
            <person name="Fuhrmann N."/>
            <person name="Brasseur M.V."/>
            <person name="Bakowski C.E."/>
            <person name="Podsiadlowski L."/>
            <person name="Prost S."/>
            <person name="Krehenwinkel H."/>
            <person name="Mayer C."/>
        </authorList>
    </citation>
    <scope>NUCLEOTIDE SEQUENCE [LARGE SCALE GENOMIC DNA]</scope>
    <source>
        <strain evidence="3">NO-MEL_2022_Ind0_liver</strain>
    </source>
</reference>
<feature type="domain" description="Rhodanese" evidence="2">
    <location>
        <begin position="64"/>
        <end position="88"/>
    </location>
</feature>
<feature type="compositionally biased region" description="Polar residues" evidence="1">
    <location>
        <begin position="87"/>
        <end position="97"/>
    </location>
</feature>
<evidence type="ECO:0000256" key="1">
    <source>
        <dbReference type="SAM" id="MobiDB-lite"/>
    </source>
</evidence>
<sequence>MLPHISSHRAQTGVKKRQPLNISRRISRAPAPLYGGAREGSSGRSCLSLSSPPDCIRAAPSIGKGKKKVTQLDGGIRNFSPARPPTSARSASNHGAA</sequence>
<dbReference type="AlphaFoldDB" id="A0AAW1F7L3"/>
<keyword evidence="4" id="KW-1185">Reference proteome</keyword>
<dbReference type="Proteomes" id="UP001488805">
    <property type="component" value="Unassembled WGS sequence"/>
</dbReference>
<name>A0AAW1F7L3_ZOAVI</name>
<feature type="compositionally biased region" description="Low complexity" evidence="1">
    <location>
        <begin position="40"/>
        <end position="51"/>
    </location>
</feature>
<dbReference type="InterPro" id="IPR001763">
    <property type="entry name" value="Rhodanese-like_dom"/>
</dbReference>
<accession>A0AAW1F7L3</accession>